<evidence type="ECO:0000256" key="1">
    <source>
        <dbReference type="SAM" id="MobiDB-lite"/>
    </source>
</evidence>
<dbReference type="Proteomes" id="UP000018454">
    <property type="component" value="Unassembled WGS sequence"/>
</dbReference>
<sequence>MQKGHTTALLTSGWLQDRAGCFFVPGMRRLRRLPSYTPPARSFFLRQGYACSAVSRAIAFVLVGGVVALPPQMAHAQTAGAVVPSGTVTQSTTSADTHASITPNTAPSFSDTDTRQIASQRAVYDLTLTEASGGKTLSATGTMLYSVRHGCSGWSTQQRLDIQSVTRQNGVEHMVSDYSTFESADGHSLIFRTMETSNGKLLQNIRGEATLHADGSGTAHYEKPLAKTLTLPAGTLFPIQHTVSILDAARSGKTEISAPIFDGTSPDGAADTYITLLGWGNTTPTTDFAALNALQSGRVHVAFFARTPPNMMPEYEIGMRYFANGVSDNLTLDFGDFRMKGTLHALDLPKPETCHTKPHQKKN</sequence>
<proteinExistence type="predicted"/>
<reference evidence="2 3" key="1">
    <citation type="journal article" date="2011" name="Science">
        <title>Drosophila microbiome modulates host developmental and metabolic homeostasis via insulin signaling.</title>
        <authorList>
            <person name="Shin S.C."/>
            <person name="Kim S.H."/>
            <person name="You H."/>
            <person name="Kim B."/>
            <person name="Kim A.C."/>
            <person name="Lee K.A."/>
            <person name="Yoon J.H."/>
            <person name="Ryu J.H."/>
            <person name="Lee W.J."/>
        </authorList>
    </citation>
    <scope>NUCLEOTIDE SEQUENCE [LARGE SCALE GENOMIC DNA]</scope>
    <source>
        <strain evidence="2 3">DM001</strain>
    </source>
</reference>
<gene>
    <name evidence="2" type="ORF">APO_1870</name>
</gene>
<evidence type="ECO:0000313" key="3">
    <source>
        <dbReference type="Proteomes" id="UP000018454"/>
    </source>
</evidence>
<evidence type="ECO:0008006" key="4">
    <source>
        <dbReference type="Google" id="ProtNLM"/>
    </source>
</evidence>
<dbReference type="InterPro" id="IPR015000">
    <property type="entry name" value="EipB-like"/>
</dbReference>
<dbReference type="RefSeq" id="WP_006116922.1">
    <property type="nucleotide sequence ID" value="NZ_AEUP01000030.1"/>
</dbReference>
<evidence type="ECO:0000313" key="2">
    <source>
        <dbReference type="EMBL" id="EGE47188.1"/>
    </source>
</evidence>
<dbReference type="AlphaFoldDB" id="F1YV83"/>
<protein>
    <recommendedName>
        <fullName evidence="4">DUF1849 domain-containing protein</fullName>
    </recommendedName>
</protein>
<organism evidence="2 3">
    <name type="scientific">Acetobacter pomorum DM001</name>
    <dbReference type="NCBI Taxonomy" id="945681"/>
    <lineage>
        <taxon>Bacteria</taxon>
        <taxon>Pseudomonadati</taxon>
        <taxon>Pseudomonadota</taxon>
        <taxon>Alphaproteobacteria</taxon>
        <taxon>Acetobacterales</taxon>
        <taxon>Acetobacteraceae</taxon>
        <taxon>Acetobacter</taxon>
    </lineage>
</organism>
<accession>F1YV83</accession>
<dbReference type="EMBL" id="AEUP01000030">
    <property type="protein sequence ID" value="EGE47188.1"/>
    <property type="molecule type" value="Genomic_DNA"/>
</dbReference>
<dbReference type="Pfam" id="PF08904">
    <property type="entry name" value="EipB_like"/>
    <property type="match status" value="1"/>
</dbReference>
<feature type="region of interest" description="Disordered" evidence="1">
    <location>
        <begin position="87"/>
        <end position="113"/>
    </location>
</feature>
<comment type="caution">
    <text evidence="2">The sequence shown here is derived from an EMBL/GenBank/DDBJ whole genome shotgun (WGS) entry which is preliminary data.</text>
</comment>
<name>F1YV83_9PROT</name>